<name>A0AB39HWQ4_9PSED</name>
<proteinExistence type="predicted"/>
<reference evidence="1" key="1">
    <citation type="submission" date="2024-07" db="EMBL/GenBank/DDBJ databases">
        <title>Identification and characteristics of a novel species of coltsfoot's symbiotic bacteria.</title>
        <authorList>
            <person name="Juszczyk A."/>
            <person name="Jasielczuk I."/>
            <person name="Gurgul A."/>
            <person name="Rogala M."/>
            <person name="Kowalczyk A."/>
            <person name="Szmatola T."/>
            <person name="Kosecka-Strojek M."/>
            <person name="Arent Z."/>
            <person name="Latowski D."/>
        </authorList>
    </citation>
    <scope>NUCLEOTIDE SEQUENCE</scope>
    <source>
        <strain evidence="1">Hg7Tf</strain>
    </source>
</reference>
<sequence length="185" mass="21754">MKSATFRLDRRIFELFQDEALLRFTTRELRDAYVRELASPPKSMVECWRYIHDQIRRLIRVGWVRAEDSRAGRGKTYRVLTQPEHLTLDLVDRCSSEQPARADTAYGEEPVEESAVRRLQELAKEIRLDLLSSMGEAERYKQLMQEMPQLKEQVEDEFLEARDRGSRLLGHLKAVEKTLKFLSIV</sequence>
<dbReference type="EMBL" id="CP162607">
    <property type="protein sequence ID" value="XDK35568.1"/>
    <property type="molecule type" value="Genomic_DNA"/>
</dbReference>
<gene>
    <name evidence="1" type="ORF">AB4Y39_17895</name>
</gene>
<dbReference type="AlphaFoldDB" id="A0AB39HWQ4"/>
<evidence type="ECO:0000313" key="1">
    <source>
        <dbReference type="EMBL" id="XDK35568.1"/>
    </source>
</evidence>
<protein>
    <recommendedName>
        <fullName evidence="2">Response regulator</fullName>
    </recommendedName>
</protein>
<organism evidence="1">
    <name type="scientific">Pseudomonas sp. Hg7Tf</name>
    <dbReference type="NCBI Taxonomy" id="3236988"/>
    <lineage>
        <taxon>Bacteria</taxon>
        <taxon>Pseudomonadati</taxon>
        <taxon>Pseudomonadota</taxon>
        <taxon>Gammaproteobacteria</taxon>
        <taxon>Pseudomonadales</taxon>
        <taxon>Pseudomonadaceae</taxon>
        <taxon>Pseudomonas</taxon>
    </lineage>
</organism>
<accession>A0AB39HWQ4</accession>
<dbReference type="RefSeq" id="WP_191833614.1">
    <property type="nucleotide sequence ID" value="NZ_CP162607.1"/>
</dbReference>
<evidence type="ECO:0008006" key="2">
    <source>
        <dbReference type="Google" id="ProtNLM"/>
    </source>
</evidence>